<evidence type="ECO:0000313" key="3">
    <source>
        <dbReference type="Proteomes" id="UP000265520"/>
    </source>
</evidence>
<feature type="non-terminal residue" evidence="2">
    <location>
        <position position="1"/>
    </location>
</feature>
<comment type="caution">
    <text evidence="2">The sequence shown here is derived from an EMBL/GenBank/DDBJ whole genome shotgun (WGS) entry which is preliminary data.</text>
</comment>
<organism evidence="2 3">
    <name type="scientific">Trifolium medium</name>
    <dbReference type="NCBI Taxonomy" id="97028"/>
    <lineage>
        <taxon>Eukaryota</taxon>
        <taxon>Viridiplantae</taxon>
        <taxon>Streptophyta</taxon>
        <taxon>Embryophyta</taxon>
        <taxon>Tracheophyta</taxon>
        <taxon>Spermatophyta</taxon>
        <taxon>Magnoliopsida</taxon>
        <taxon>eudicotyledons</taxon>
        <taxon>Gunneridae</taxon>
        <taxon>Pentapetalae</taxon>
        <taxon>rosids</taxon>
        <taxon>fabids</taxon>
        <taxon>Fabales</taxon>
        <taxon>Fabaceae</taxon>
        <taxon>Papilionoideae</taxon>
        <taxon>50 kb inversion clade</taxon>
        <taxon>NPAAA clade</taxon>
        <taxon>Hologalegina</taxon>
        <taxon>IRL clade</taxon>
        <taxon>Trifolieae</taxon>
        <taxon>Trifolium</taxon>
    </lineage>
</organism>
<name>A0A392UYR8_9FABA</name>
<feature type="compositionally biased region" description="Acidic residues" evidence="1">
    <location>
        <begin position="25"/>
        <end position="60"/>
    </location>
</feature>
<evidence type="ECO:0000256" key="1">
    <source>
        <dbReference type="SAM" id="MobiDB-lite"/>
    </source>
</evidence>
<dbReference type="Proteomes" id="UP000265520">
    <property type="component" value="Unassembled WGS sequence"/>
</dbReference>
<evidence type="ECO:0000313" key="2">
    <source>
        <dbReference type="EMBL" id="MCI80282.1"/>
    </source>
</evidence>
<keyword evidence="3" id="KW-1185">Reference proteome</keyword>
<feature type="non-terminal residue" evidence="2">
    <location>
        <position position="60"/>
    </location>
</feature>
<dbReference type="AlphaFoldDB" id="A0A392UYR8"/>
<dbReference type="EMBL" id="LXQA010992125">
    <property type="protein sequence ID" value="MCI80282.1"/>
    <property type="molecule type" value="Genomic_DNA"/>
</dbReference>
<sequence length="60" mass="6574">AEEVAQNEEPVASGHVMDHNQFLDDPYEDEEQSYDTDSEGGDIESGEEDNVAEEGETAVN</sequence>
<protein>
    <submittedName>
        <fullName evidence="2">Uncharacterized protein</fullName>
    </submittedName>
</protein>
<feature type="region of interest" description="Disordered" evidence="1">
    <location>
        <begin position="1"/>
        <end position="60"/>
    </location>
</feature>
<reference evidence="2 3" key="1">
    <citation type="journal article" date="2018" name="Front. Plant Sci.">
        <title>Red Clover (Trifolium pratense) and Zigzag Clover (T. medium) - A Picture of Genomic Similarities and Differences.</title>
        <authorList>
            <person name="Dluhosova J."/>
            <person name="Istvanek J."/>
            <person name="Nedelnik J."/>
            <person name="Repkova J."/>
        </authorList>
    </citation>
    <scope>NUCLEOTIDE SEQUENCE [LARGE SCALE GENOMIC DNA]</scope>
    <source>
        <strain evidence="3">cv. 10/8</strain>
        <tissue evidence="2">Leaf</tissue>
    </source>
</reference>
<accession>A0A392UYR8</accession>
<proteinExistence type="predicted"/>